<dbReference type="AlphaFoldDB" id="A0A0S2W2G9"/>
<evidence type="ECO:0000313" key="2">
    <source>
        <dbReference type="Proteomes" id="UP000064844"/>
    </source>
</evidence>
<protein>
    <submittedName>
        <fullName evidence="1">Uncharacterized protein</fullName>
    </submittedName>
</protein>
<organism evidence="1 2">
    <name type="scientific">Intestinimonas butyriciproducens</name>
    <dbReference type="NCBI Taxonomy" id="1297617"/>
    <lineage>
        <taxon>Bacteria</taxon>
        <taxon>Bacillati</taxon>
        <taxon>Bacillota</taxon>
        <taxon>Clostridia</taxon>
        <taxon>Eubacteriales</taxon>
        <taxon>Intestinimonas</taxon>
    </lineage>
</organism>
<sequence>MTELLLSHLEDCSTPQYFCFAIRCEECGEYWYSVTTPFTKANAAAENRSKKELYEALYQREKERARKAAGQEGKERFSLCPICHRLICDSCFLICEEMDMCRACAKRLKEDGEPVNR</sequence>
<dbReference type="Proteomes" id="UP000064844">
    <property type="component" value="Chromosome"/>
</dbReference>
<evidence type="ECO:0000313" key="1">
    <source>
        <dbReference type="EMBL" id="ALP93497.1"/>
    </source>
</evidence>
<dbReference type="RefSeq" id="WP_058117374.1">
    <property type="nucleotide sequence ID" value="NZ_CP011307.1"/>
</dbReference>
<gene>
    <name evidence="1" type="ORF">IB211_01104c</name>
</gene>
<keyword evidence="2" id="KW-1185">Reference proteome</keyword>
<dbReference type="STRING" id="1297617.IB211_01104c"/>
<dbReference type="EMBL" id="CP011307">
    <property type="protein sequence ID" value="ALP93497.1"/>
    <property type="molecule type" value="Genomic_DNA"/>
</dbReference>
<proteinExistence type="predicted"/>
<accession>A0A0S2W2G9</accession>
<reference evidence="2" key="2">
    <citation type="submission" date="2015-04" db="EMBL/GenBank/DDBJ databases">
        <title>A butyrogenic pathway from the amino acid lysine in a human gut commensal.</title>
        <authorList>
            <person name="de Vos W.M."/>
            <person name="Bui N.T.P."/>
            <person name="Plugge C.M."/>
            <person name="Ritari J."/>
        </authorList>
    </citation>
    <scope>NUCLEOTIDE SEQUENCE [LARGE SCALE GENOMIC DNA]</scope>
    <source>
        <strain evidence="2">AF211</strain>
    </source>
</reference>
<reference evidence="1 2" key="1">
    <citation type="journal article" date="2015" name="Nat. Commun.">
        <title>Production of butyrate from lysine and the Amadori product fructoselysine by a human gut commensal.</title>
        <authorList>
            <person name="Bui T.P."/>
            <person name="Ritari J."/>
            <person name="Boeren S."/>
            <person name="de Waard P."/>
            <person name="Plugge C.M."/>
            <person name="de Vos W.M."/>
        </authorList>
    </citation>
    <scope>NUCLEOTIDE SEQUENCE [LARGE SCALE GENOMIC DNA]</scope>
    <source>
        <strain evidence="1 2">AF211</strain>
    </source>
</reference>
<name>A0A0S2W2G9_9FIRM</name>
<dbReference type="KEGG" id="ibu:IB211_01104c"/>